<dbReference type="RefSeq" id="WP_367168583.1">
    <property type="nucleotide sequence ID" value="NZ_JBFKZN010000014.1"/>
</dbReference>
<protein>
    <submittedName>
        <fullName evidence="2">SMI1/KNR4 family protein</fullName>
    </submittedName>
</protein>
<gene>
    <name evidence="2" type="ORF">ABW286_20750</name>
</gene>
<evidence type="ECO:0000313" key="3">
    <source>
        <dbReference type="Proteomes" id="UP001554567"/>
    </source>
</evidence>
<dbReference type="InterPro" id="IPR018958">
    <property type="entry name" value="Knr4/Smi1-like_dom"/>
</dbReference>
<accession>A0ABV3N6W1</accession>
<dbReference type="Gene3D" id="3.40.1580.10">
    <property type="entry name" value="SMI1/KNR4-like"/>
    <property type="match status" value="1"/>
</dbReference>
<comment type="caution">
    <text evidence="2">The sequence shown here is derived from an EMBL/GenBank/DDBJ whole genome shotgun (WGS) entry which is preliminary data.</text>
</comment>
<proteinExistence type="predicted"/>
<dbReference type="Pfam" id="PF09346">
    <property type="entry name" value="SMI1_KNR4"/>
    <property type="match status" value="1"/>
</dbReference>
<evidence type="ECO:0000259" key="1">
    <source>
        <dbReference type="SMART" id="SM00860"/>
    </source>
</evidence>
<organism evidence="2 3">
    <name type="scientific">Erwinia papayae</name>
    <dbReference type="NCBI Taxonomy" id="206499"/>
    <lineage>
        <taxon>Bacteria</taxon>
        <taxon>Pseudomonadati</taxon>
        <taxon>Pseudomonadota</taxon>
        <taxon>Gammaproteobacteria</taxon>
        <taxon>Enterobacterales</taxon>
        <taxon>Erwiniaceae</taxon>
        <taxon>Erwinia</taxon>
    </lineage>
</organism>
<dbReference type="SUPFAM" id="SSF160631">
    <property type="entry name" value="SMI1/KNR4-like"/>
    <property type="match status" value="1"/>
</dbReference>
<sequence length="138" mass="15707">MFLIESEKKLSAEDMKKFNGLFNGLLPQSFQDFYLLNNGGYPSDNEEGNFFMLNGFNPVTYGELPVEEIYKDILNGFPELRDMVPFAYDDGGNSFLLSLKDGDDFGKIFVLMMDEKELVEVADSFSSFLDDLKNPPDH</sequence>
<reference evidence="2 3" key="1">
    <citation type="submission" date="2024-07" db="EMBL/GenBank/DDBJ databases">
        <authorList>
            <person name="Dulla G.F.J."/>
            <person name="Delorm J.G."/>
        </authorList>
    </citation>
    <scope>NUCLEOTIDE SEQUENCE [LARGE SCALE GENOMIC DNA]</scope>
    <source>
        <strain evidence="2 3">JGD 233</strain>
    </source>
</reference>
<evidence type="ECO:0000313" key="2">
    <source>
        <dbReference type="EMBL" id="MEW5291574.1"/>
    </source>
</evidence>
<keyword evidence="3" id="KW-1185">Reference proteome</keyword>
<dbReference type="EMBL" id="JBFKZN010000014">
    <property type="protein sequence ID" value="MEW5291574.1"/>
    <property type="molecule type" value="Genomic_DNA"/>
</dbReference>
<dbReference type="SMART" id="SM00860">
    <property type="entry name" value="SMI1_KNR4"/>
    <property type="match status" value="1"/>
</dbReference>
<name>A0ABV3N6W1_9GAMM</name>
<dbReference type="InterPro" id="IPR037883">
    <property type="entry name" value="Knr4/Smi1-like_sf"/>
</dbReference>
<feature type="domain" description="Knr4/Smi1-like" evidence="1">
    <location>
        <begin position="9"/>
        <end position="131"/>
    </location>
</feature>
<dbReference type="Proteomes" id="UP001554567">
    <property type="component" value="Unassembled WGS sequence"/>
</dbReference>